<proteinExistence type="predicted"/>
<dbReference type="AlphaFoldDB" id="A0A9D2DBF6"/>
<feature type="non-terminal residue" evidence="1">
    <location>
        <position position="1"/>
    </location>
</feature>
<dbReference type="Gene3D" id="3.30.360.10">
    <property type="entry name" value="Dihydrodipicolinate Reductase, domain 2"/>
    <property type="match status" value="2"/>
</dbReference>
<name>A0A9D2DBF6_9FIRM</name>
<dbReference type="Proteomes" id="UP000824017">
    <property type="component" value="Unassembled WGS sequence"/>
</dbReference>
<sequence>IRRIIQSGELGGLKRMNWTVTDWYRSNAYYQSSSWRGTWKLDGVRICRLDRPEKEYRLTLGDNFEMPAGTWEGFPMETEPDAYQKILQNFAAAINSGNREGLTAPWEEARKSLLISNAIYLSSWKGETIGIPVPGSDEELEFEKDFENHWNLEI</sequence>
<protein>
    <recommendedName>
        <fullName evidence="3">Gfo/Idh/MocA family oxidoreductase</fullName>
    </recommendedName>
</protein>
<evidence type="ECO:0008006" key="3">
    <source>
        <dbReference type="Google" id="ProtNLM"/>
    </source>
</evidence>
<reference evidence="1" key="1">
    <citation type="journal article" date="2021" name="PeerJ">
        <title>Extensive microbial diversity within the chicken gut microbiome revealed by metagenomics and culture.</title>
        <authorList>
            <person name="Gilroy R."/>
            <person name="Ravi A."/>
            <person name="Getino M."/>
            <person name="Pursley I."/>
            <person name="Horton D.L."/>
            <person name="Alikhan N.F."/>
            <person name="Baker D."/>
            <person name="Gharbi K."/>
            <person name="Hall N."/>
            <person name="Watson M."/>
            <person name="Adriaenssens E.M."/>
            <person name="Foster-Nyarko E."/>
            <person name="Jarju S."/>
            <person name="Secka A."/>
            <person name="Antonio M."/>
            <person name="Oren A."/>
            <person name="Chaudhuri R.R."/>
            <person name="La Ragione R."/>
            <person name="Hildebrand F."/>
            <person name="Pallen M.J."/>
        </authorList>
    </citation>
    <scope>NUCLEOTIDE SEQUENCE</scope>
    <source>
        <strain evidence="1">ChiGjej1B1-13045</strain>
    </source>
</reference>
<comment type="caution">
    <text evidence="1">The sequence shown here is derived from an EMBL/GenBank/DDBJ whole genome shotgun (WGS) entry which is preliminary data.</text>
</comment>
<organism evidence="1 2">
    <name type="scientific">Candidatus Mediterraneibacter stercorigallinarum</name>
    <dbReference type="NCBI Taxonomy" id="2838686"/>
    <lineage>
        <taxon>Bacteria</taxon>
        <taxon>Bacillati</taxon>
        <taxon>Bacillota</taxon>
        <taxon>Clostridia</taxon>
        <taxon>Lachnospirales</taxon>
        <taxon>Lachnospiraceae</taxon>
        <taxon>Mediterraneibacter</taxon>
    </lineage>
</organism>
<gene>
    <name evidence="1" type="ORF">H9817_07685</name>
</gene>
<dbReference type="SUPFAM" id="SSF55347">
    <property type="entry name" value="Glyceraldehyde-3-phosphate dehydrogenase-like, C-terminal domain"/>
    <property type="match status" value="1"/>
</dbReference>
<evidence type="ECO:0000313" key="2">
    <source>
        <dbReference type="Proteomes" id="UP000824017"/>
    </source>
</evidence>
<reference evidence="1" key="2">
    <citation type="submission" date="2021-04" db="EMBL/GenBank/DDBJ databases">
        <authorList>
            <person name="Gilroy R."/>
        </authorList>
    </citation>
    <scope>NUCLEOTIDE SEQUENCE</scope>
    <source>
        <strain evidence="1">ChiGjej1B1-13045</strain>
    </source>
</reference>
<evidence type="ECO:0000313" key="1">
    <source>
        <dbReference type="EMBL" id="HIZ13789.1"/>
    </source>
</evidence>
<accession>A0A9D2DBF6</accession>
<dbReference type="EMBL" id="DXCD01000200">
    <property type="protein sequence ID" value="HIZ13789.1"/>
    <property type="molecule type" value="Genomic_DNA"/>
</dbReference>